<dbReference type="EC" id="2.1.2.2" evidence="4"/>
<dbReference type="InterPro" id="IPR004607">
    <property type="entry name" value="GART"/>
</dbReference>
<evidence type="ECO:0000256" key="3">
    <source>
        <dbReference type="ARBA" id="ARBA00022755"/>
    </source>
</evidence>
<feature type="binding site" evidence="4">
    <location>
        <position position="66"/>
    </location>
    <ligand>
        <name>(6R)-10-formyltetrahydrofolate</name>
        <dbReference type="ChEBI" id="CHEBI:195366"/>
    </ligand>
</feature>
<dbReference type="CDD" id="cd08645">
    <property type="entry name" value="FMT_core_GART"/>
    <property type="match status" value="1"/>
</dbReference>
<dbReference type="Pfam" id="PF00551">
    <property type="entry name" value="Formyl_trans_N"/>
    <property type="match status" value="1"/>
</dbReference>
<dbReference type="HAMAP" id="MF_01930">
    <property type="entry name" value="PurN"/>
    <property type="match status" value="1"/>
</dbReference>
<dbReference type="Gene3D" id="3.40.50.170">
    <property type="entry name" value="Formyl transferase, N-terminal domain"/>
    <property type="match status" value="1"/>
</dbReference>
<dbReference type="EMBL" id="AP024169">
    <property type="protein sequence ID" value="BCN29838.1"/>
    <property type="molecule type" value="Genomic_DNA"/>
</dbReference>
<dbReference type="GO" id="GO:0005829">
    <property type="term" value="C:cytosol"/>
    <property type="evidence" value="ECO:0007669"/>
    <property type="project" value="TreeGrafter"/>
</dbReference>
<keyword evidence="2 4" id="KW-0808">Transferase</keyword>
<proteinExistence type="inferred from homology"/>
<comment type="function">
    <text evidence="4">Catalyzes the transfer of a formyl group from 10-formyltetrahydrofolate to 5-phospho-ribosyl-glycinamide (GAR), producing 5-phospho-ribosyl-N-formylglycinamide (FGAR) and tetrahydrofolate.</text>
</comment>
<feature type="domain" description="Formyl transferase N-terminal" evidence="5">
    <location>
        <begin position="3"/>
        <end position="188"/>
    </location>
</feature>
<feature type="site" description="Raises pKa of active site His" evidence="4">
    <location>
        <position position="151"/>
    </location>
</feature>
<dbReference type="SUPFAM" id="SSF53328">
    <property type="entry name" value="Formyltransferase"/>
    <property type="match status" value="1"/>
</dbReference>
<feature type="binding site" evidence="4">
    <location>
        <position position="108"/>
    </location>
    <ligand>
        <name>(6R)-10-formyltetrahydrofolate</name>
        <dbReference type="ChEBI" id="CHEBI:195366"/>
    </ligand>
</feature>
<gene>
    <name evidence="6" type="primary">PurN</name>
    <name evidence="4" type="synonym">purN</name>
    <name evidence="6" type="ORF">bsdtb5_11330</name>
</gene>
<dbReference type="AlphaFoldDB" id="A0A7R7IBN9"/>
<protein>
    <recommendedName>
        <fullName evidence="4">Phosphoribosylglycinamide formyltransferase</fullName>
        <ecNumber evidence="4">2.1.2.2</ecNumber>
    </recommendedName>
    <alternativeName>
        <fullName evidence="4">5'-phosphoribosylglycinamide transformylase</fullName>
    </alternativeName>
    <alternativeName>
        <fullName evidence="4">GAR transformylase</fullName>
        <shortName evidence="4">GART</shortName>
    </alternativeName>
</protein>
<evidence type="ECO:0000256" key="4">
    <source>
        <dbReference type="HAMAP-Rule" id="MF_01930"/>
    </source>
</evidence>
<organism evidence="6 7">
    <name type="scientific">Anaeromicropila herbilytica</name>
    <dbReference type="NCBI Taxonomy" id="2785025"/>
    <lineage>
        <taxon>Bacteria</taxon>
        <taxon>Bacillati</taxon>
        <taxon>Bacillota</taxon>
        <taxon>Clostridia</taxon>
        <taxon>Lachnospirales</taxon>
        <taxon>Lachnospiraceae</taxon>
        <taxon>Anaeromicropila</taxon>
    </lineage>
</organism>
<sequence length="209" mass="23304">MLKIAVLVSGGGTNLQAIIDHIKSNKITNTEITVVISNKKDAYALTRAREANIAAECISPKDFKVREEFNEALLKTIDSYEVDLIVLAGYLVILPEIMIKKYQNRIINIHPSLIPSFCGSGFYGLRVHQEVLNRGVKVTGATVHFVDEGTDTGPIILQKAVEVGEEDTPEILQRKVMEEAEWDILPLAIELIANDKIAIRENRVIIQRD</sequence>
<evidence type="ECO:0000256" key="2">
    <source>
        <dbReference type="ARBA" id="ARBA00022679"/>
    </source>
</evidence>
<comment type="pathway">
    <text evidence="1 4">Purine metabolism; IMP biosynthesis via de novo pathway; N(2)-formyl-N(1)-(5-phospho-D-ribosyl)glycinamide from N(1)-(5-phospho-D-ribosyl)glycinamide (10-formyl THF route): step 1/1.</text>
</comment>
<comment type="caution">
    <text evidence="4">Lacks conserved residue(s) required for the propagation of feature annotation.</text>
</comment>
<keyword evidence="3 4" id="KW-0658">Purine biosynthesis</keyword>
<dbReference type="Proteomes" id="UP000595897">
    <property type="component" value="Chromosome"/>
</dbReference>
<dbReference type="PANTHER" id="PTHR43369">
    <property type="entry name" value="PHOSPHORIBOSYLGLYCINAMIDE FORMYLTRANSFERASE"/>
    <property type="match status" value="1"/>
</dbReference>
<dbReference type="UniPathway" id="UPA00074">
    <property type="reaction ID" value="UER00126"/>
</dbReference>
<dbReference type="InterPro" id="IPR036477">
    <property type="entry name" value="Formyl_transf_N_sf"/>
</dbReference>
<evidence type="ECO:0000313" key="6">
    <source>
        <dbReference type="EMBL" id="BCN29838.1"/>
    </source>
</evidence>
<dbReference type="KEGG" id="ahb:bsdtb5_11330"/>
<evidence type="ECO:0000259" key="5">
    <source>
        <dbReference type="Pfam" id="PF00551"/>
    </source>
</evidence>
<dbReference type="NCBIfam" id="TIGR00639">
    <property type="entry name" value="PurN"/>
    <property type="match status" value="1"/>
</dbReference>
<dbReference type="InterPro" id="IPR002376">
    <property type="entry name" value="Formyl_transf_N"/>
</dbReference>
<feature type="active site" description="Proton donor" evidence="4">
    <location>
        <position position="110"/>
    </location>
</feature>
<dbReference type="GO" id="GO:0004644">
    <property type="term" value="F:phosphoribosylglycinamide formyltransferase activity"/>
    <property type="evidence" value="ECO:0007669"/>
    <property type="project" value="UniProtKB-UniRule"/>
</dbReference>
<dbReference type="PANTHER" id="PTHR43369:SF2">
    <property type="entry name" value="PHOSPHORIBOSYLGLYCINAMIDE FORMYLTRANSFERASE"/>
    <property type="match status" value="1"/>
</dbReference>
<comment type="similarity">
    <text evidence="4">Belongs to the GART family.</text>
</comment>
<evidence type="ECO:0000256" key="1">
    <source>
        <dbReference type="ARBA" id="ARBA00005054"/>
    </source>
</evidence>
<reference evidence="6 7" key="1">
    <citation type="submission" date="2020-11" db="EMBL/GenBank/DDBJ databases">
        <title>Draft genome sequencing of a Lachnospiraceae strain isolated from anoxic soil subjected to BSD treatment.</title>
        <authorList>
            <person name="Uek A."/>
            <person name="Tonouchi A."/>
        </authorList>
    </citation>
    <scope>NUCLEOTIDE SEQUENCE [LARGE SCALE GENOMIC DNA]</scope>
    <source>
        <strain evidence="6 7">TB5</strain>
    </source>
</reference>
<name>A0A7R7IBN9_9FIRM</name>
<dbReference type="GO" id="GO:0006189">
    <property type="term" value="P:'de novo' IMP biosynthetic process"/>
    <property type="evidence" value="ECO:0007669"/>
    <property type="project" value="UniProtKB-UniRule"/>
</dbReference>
<comment type="catalytic activity">
    <reaction evidence="4">
        <text>N(1)-(5-phospho-beta-D-ribosyl)glycinamide + (6R)-10-formyltetrahydrofolate = N(2)-formyl-N(1)-(5-phospho-beta-D-ribosyl)glycinamide + (6S)-5,6,7,8-tetrahydrofolate + H(+)</text>
        <dbReference type="Rhea" id="RHEA:15053"/>
        <dbReference type="ChEBI" id="CHEBI:15378"/>
        <dbReference type="ChEBI" id="CHEBI:57453"/>
        <dbReference type="ChEBI" id="CHEBI:143788"/>
        <dbReference type="ChEBI" id="CHEBI:147286"/>
        <dbReference type="ChEBI" id="CHEBI:195366"/>
        <dbReference type="EC" id="2.1.2.2"/>
    </reaction>
</comment>
<evidence type="ECO:0000313" key="7">
    <source>
        <dbReference type="Proteomes" id="UP000595897"/>
    </source>
</evidence>
<keyword evidence="7" id="KW-1185">Reference proteome</keyword>
<accession>A0A7R7IBN9</accession>
<feature type="binding site" evidence="4">
    <location>
        <begin position="12"/>
        <end position="14"/>
    </location>
    <ligand>
        <name>N(1)-(5-phospho-beta-D-ribosyl)glycinamide</name>
        <dbReference type="ChEBI" id="CHEBI:143788"/>
    </ligand>
</feature>
<dbReference type="RefSeq" id="WP_271715095.1">
    <property type="nucleotide sequence ID" value="NZ_AP024169.1"/>
</dbReference>